<sequence>MDFTKAENKICRAIFEIGLQREFKKGMNEFAAIIDKWKSEKPEDNRESYYSIFTAVKDFDKHIAHRYDGLKNSWFYGTIVALLIDKVITAEDLKDFSEERKAELLLAVERNTKSR</sequence>
<dbReference type="Proteomes" id="UP001144341">
    <property type="component" value="Unassembled WGS sequence"/>
</dbReference>
<accession>A0ABT4L0R5</accession>
<name>A0ABT4L0R5_9SPHI</name>
<evidence type="ECO:0000313" key="1">
    <source>
        <dbReference type="EMBL" id="MCZ4224042.1"/>
    </source>
</evidence>
<gene>
    <name evidence="1" type="ORF">O0931_12080</name>
</gene>
<proteinExistence type="predicted"/>
<protein>
    <submittedName>
        <fullName evidence="1">Uncharacterized protein</fullName>
    </submittedName>
</protein>
<organism evidence="1 2">
    <name type="scientific">Pedobacter rhodius</name>
    <dbReference type="NCBI Taxonomy" id="3004098"/>
    <lineage>
        <taxon>Bacteria</taxon>
        <taxon>Pseudomonadati</taxon>
        <taxon>Bacteroidota</taxon>
        <taxon>Sphingobacteriia</taxon>
        <taxon>Sphingobacteriales</taxon>
        <taxon>Sphingobacteriaceae</taxon>
        <taxon>Pedobacter</taxon>
    </lineage>
</organism>
<reference evidence="1" key="1">
    <citation type="submission" date="2022-12" db="EMBL/GenBank/DDBJ databases">
        <title>Genome sequence of SJ11.</title>
        <authorList>
            <person name="Woo H."/>
        </authorList>
    </citation>
    <scope>NUCLEOTIDE SEQUENCE</scope>
    <source>
        <strain evidence="1">SJ11</strain>
    </source>
</reference>
<keyword evidence="2" id="KW-1185">Reference proteome</keyword>
<comment type="caution">
    <text evidence="1">The sequence shown here is derived from an EMBL/GenBank/DDBJ whole genome shotgun (WGS) entry which is preliminary data.</text>
</comment>
<dbReference type="InterPro" id="IPR053747">
    <property type="entry name" value="Fluoresc_Recovery_Reg"/>
</dbReference>
<dbReference type="EMBL" id="JAPWGL010000003">
    <property type="protein sequence ID" value="MCZ4224042.1"/>
    <property type="molecule type" value="Genomic_DNA"/>
</dbReference>
<evidence type="ECO:0000313" key="2">
    <source>
        <dbReference type="Proteomes" id="UP001144341"/>
    </source>
</evidence>
<dbReference type="Gene3D" id="6.10.140.1840">
    <property type="match status" value="1"/>
</dbReference>
<dbReference type="RefSeq" id="WP_269415837.1">
    <property type="nucleotide sequence ID" value="NZ_JAPWGL010000003.1"/>
</dbReference>